<reference evidence="2 3" key="1">
    <citation type="submission" date="2014-06" db="EMBL/GenBank/DDBJ databases">
        <title>Evolutionary Origins and Diversification of the Mycorrhizal Mutualists.</title>
        <authorList>
            <consortium name="DOE Joint Genome Institute"/>
            <consortium name="Mycorrhizal Genomics Consortium"/>
            <person name="Kohler A."/>
            <person name="Kuo A."/>
            <person name="Nagy L.G."/>
            <person name="Floudas D."/>
            <person name="Copeland A."/>
            <person name="Barry K.W."/>
            <person name="Cichocki N."/>
            <person name="Veneault-Fourrey C."/>
            <person name="LaButti K."/>
            <person name="Lindquist E.A."/>
            <person name="Lipzen A."/>
            <person name="Lundell T."/>
            <person name="Morin E."/>
            <person name="Murat C."/>
            <person name="Riley R."/>
            <person name="Ohm R."/>
            <person name="Sun H."/>
            <person name="Tunlid A."/>
            <person name="Henrissat B."/>
            <person name="Grigoriev I.V."/>
            <person name="Hibbett D.S."/>
            <person name="Martin F."/>
        </authorList>
    </citation>
    <scope>NUCLEOTIDE SEQUENCE [LARGE SCALE GENOMIC DNA]</scope>
    <source>
        <strain evidence="2 3">FD-325 SS-3</strain>
    </source>
</reference>
<evidence type="ECO:0000256" key="1">
    <source>
        <dbReference type="SAM" id="MobiDB-lite"/>
    </source>
</evidence>
<evidence type="ECO:0000313" key="2">
    <source>
        <dbReference type="EMBL" id="KII84644.1"/>
    </source>
</evidence>
<feature type="compositionally biased region" description="Basic and acidic residues" evidence="1">
    <location>
        <begin position="11"/>
        <end position="20"/>
    </location>
</feature>
<gene>
    <name evidence="2" type="ORF">PLICRDRAFT_355828</name>
</gene>
<dbReference type="HOGENOM" id="CLU_1337999_0_0_1"/>
<dbReference type="EMBL" id="KN832570">
    <property type="protein sequence ID" value="KII84644.1"/>
    <property type="molecule type" value="Genomic_DNA"/>
</dbReference>
<keyword evidence="3" id="KW-1185">Reference proteome</keyword>
<proteinExistence type="predicted"/>
<feature type="region of interest" description="Disordered" evidence="1">
    <location>
        <begin position="1"/>
        <end position="20"/>
    </location>
</feature>
<organism evidence="2 3">
    <name type="scientific">Plicaturopsis crispa FD-325 SS-3</name>
    <dbReference type="NCBI Taxonomy" id="944288"/>
    <lineage>
        <taxon>Eukaryota</taxon>
        <taxon>Fungi</taxon>
        <taxon>Dikarya</taxon>
        <taxon>Basidiomycota</taxon>
        <taxon>Agaricomycotina</taxon>
        <taxon>Agaricomycetes</taxon>
        <taxon>Agaricomycetidae</taxon>
        <taxon>Amylocorticiales</taxon>
        <taxon>Amylocorticiaceae</taxon>
        <taxon>Plicatura</taxon>
        <taxon>Plicaturopsis crispa</taxon>
    </lineage>
</organism>
<name>A0A0C9T5P1_PLICR</name>
<protein>
    <submittedName>
        <fullName evidence="2">Unplaced genomic scaffold PLICRscaffold_17, whole genome shotgun sequence</fullName>
    </submittedName>
</protein>
<sequence>MKTRSVCLQKYDSDRKGGRGDSGEYAWYNSRISASRRRRAFDLRPSPEPIAPHVQPRIAGQRLSRHTRVKICCCTNRTGACPFQRTRSVDRNKKERRTKDRAASASSHCIRRTTVWRRVTHQLGRYWPRFLPSSHFLPSDLPCSDGHAPEIVQTANRVVVVLQRGRRGHRSREAHWQKIGTNWQWFGSELGACLQKRGIEVWNDD</sequence>
<accession>A0A0C9T5P1</accession>
<dbReference type="AlphaFoldDB" id="A0A0C9T5P1"/>
<dbReference type="Proteomes" id="UP000053263">
    <property type="component" value="Unassembled WGS sequence"/>
</dbReference>
<evidence type="ECO:0000313" key="3">
    <source>
        <dbReference type="Proteomes" id="UP000053263"/>
    </source>
</evidence>